<evidence type="ECO:0000256" key="7">
    <source>
        <dbReference type="ARBA" id="ARBA00023288"/>
    </source>
</evidence>
<keyword evidence="5 10" id="KW-0472">Membrane</keyword>
<feature type="domain" description="Palmitoyltransferase DHHC" evidence="12">
    <location>
        <begin position="141"/>
        <end position="261"/>
    </location>
</feature>
<feature type="region of interest" description="Disordered" evidence="11">
    <location>
        <begin position="336"/>
        <end position="381"/>
    </location>
</feature>
<dbReference type="EC" id="2.3.1.225" evidence="10"/>
<comment type="catalytic activity">
    <reaction evidence="9 10">
        <text>L-cysteinyl-[protein] + hexadecanoyl-CoA = S-hexadecanoyl-L-cysteinyl-[protein] + CoA</text>
        <dbReference type="Rhea" id="RHEA:36683"/>
        <dbReference type="Rhea" id="RHEA-COMP:10131"/>
        <dbReference type="Rhea" id="RHEA-COMP:11032"/>
        <dbReference type="ChEBI" id="CHEBI:29950"/>
        <dbReference type="ChEBI" id="CHEBI:57287"/>
        <dbReference type="ChEBI" id="CHEBI:57379"/>
        <dbReference type="ChEBI" id="CHEBI:74151"/>
        <dbReference type="EC" id="2.3.1.225"/>
    </reaction>
</comment>
<evidence type="ECO:0000256" key="5">
    <source>
        <dbReference type="ARBA" id="ARBA00023136"/>
    </source>
</evidence>
<feature type="transmembrane region" description="Helical" evidence="10">
    <location>
        <begin position="16"/>
        <end position="39"/>
    </location>
</feature>
<dbReference type="PANTHER" id="PTHR12246">
    <property type="entry name" value="PALMITOYLTRANSFERASE ZDHHC16"/>
    <property type="match status" value="1"/>
</dbReference>
<evidence type="ECO:0000259" key="12">
    <source>
        <dbReference type="Pfam" id="PF01529"/>
    </source>
</evidence>
<evidence type="ECO:0000256" key="2">
    <source>
        <dbReference type="ARBA" id="ARBA00022679"/>
    </source>
</evidence>
<keyword evidence="3 10" id="KW-0812">Transmembrane</keyword>
<evidence type="ECO:0000256" key="11">
    <source>
        <dbReference type="SAM" id="MobiDB-lite"/>
    </source>
</evidence>
<keyword evidence="4 10" id="KW-1133">Transmembrane helix</keyword>
<evidence type="ECO:0000313" key="13">
    <source>
        <dbReference type="EMBL" id="KAG2185534.1"/>
    </source>
</evidence>
<evidence type="ECO:0000256" key="8">
    <source>
        <dbReference type="ARBA" id="ARBA00023315"/>
    </source>
</evidence>
<proteinExistence type="inferred from homology"/>
<evidence type="ECO:0000256" key="6">
    <source>
        <dbReference type="ARBA" id="ARBA00023139"/>
    </source>
</evidence>
<feature type="compositionally biased region" description="Polar residues" evidence="11">
    <location>
        <begin position="342"/>
        <end position="355"/>
    </location>
</feature>
<keyword evidence="7" id="KW-0449">Lipoprotein</keyword>
<sequence length="381" mass="42928">MAPQIGAVVVDRTLPFVSLAILGYTWYVYVFRVCISAIYNDLGKKAEAVVFIVVACIFWVFSLWSYAIVLTTGPGTPEKNYPQQVQPPPLAEANANLPPPATSPPFAYSPEGFDMQKMRQVPVLSDPPTDPFVSVTQHDGRPRFCEHCQRIKPDRAHHCRECDSCTLKMDHHCPWVSGCVGHGNYKFFFLFVVYTALYSLWVFATTLPTVIDAVTKRGFDVDVQWIVTIVLAFLFGFLLLAFSGVHGYYILTNTTTIESISDRPYYLRVDFDRTGYSYQIVATDIGEKLWGLGYSANWRSVMGNSVIGWFFPIRNVLGNGFTYPFNSEVYDKTVRRAREQSHMSGMQQNDSTLPSMDSPPPKDTTPAPMSRRHSSETDSLV</sequence>
<evidence type="ECO:0000256" key="9">
    <source>
        <dbReference type="ARBA" id="ARBA00048048"/>
    </source>
</evidence>
<dbReference type="InterPro" id="IPR039859">
    <property type="entry name" value="PFA4/ZDH16/20/ERF2-like"/>
</dbReference>
<dbReference type="GO" id="GO:0019706">
    <property type="term" value="F:protein-cysteine S-palmitoyltransferase activity"/>
    <property type="evidence" value="ECO:0007669"/>
    <property type="project" value="UniProtKB-EC"/>
</dbReference>
<keyword evidence="8 10" id="KW-0012">Acyltransferase</keyword>
<dbReference type="AlphaFoldDB" id="A0A8H7Q330"/>
<keyword evidence="6" id="KW-0564">Palmitate</keyword>
<keyword evidence="14" id="KW-1185">Reference proteome</keyword>
<feature type="transmembrane region" description="Helical" evidence="10">
    <location>
        <begin position="223"/>
        <end position="251"/>
    </location>
</feature>
<evidence type="ECO:0000256" key="4">
    <source>
        <dbReference type="ARBA" id="ARBA00022989"/>
    </source>
</evidence>
<protein>
    <recommendedName>
        <fullName evidence="10">Palmitoyltransferase</fullName>
        <ecNumber evidence="10">2.3.1.225</ecNumber>
    </recommendedName>
</protein>
<feature type="transmembrane region" description="Helical" evidence="10">
    <location>
        <begin position="187"/>
        <end position="211"/>
    </location>
</feature>
<dbReference type="InterPro" id="IPR001594">
    <property type="entry name" value="Palmitoyltrfase_DHHC"/>
</dbReference>
<comment type="subcellular location">
    <subcellularLocation>
        <location evidence="1">Membrane</location>
        <topology evidence="1">Multi-pass membrane protein</topology>
    </subcellularLocation>
</comment>
<feature type="transmembrane region" description="Helical" evidence="10">
    <location>
        <begin position="48"/>
        <end position="69"/>
    </location>
</feature>
<reference evidence="13" key="1">
    <citation type="submission" date="2020-12" db="EMBL/GenBank/DDBJ databases">
        <title>Metabolic potential, ecology and presence of endohyphal bacteria is reflected in genomic diversity of Mucoromycotina.</title>
        <authorList>
            <person name="Muszewska A."/>
            <person name="Okrasinska A."/>
            <person name="Steczkiewicz K."/>
            <person name="Drgas O."/>
            <person name="Orlowska M."/>
            <person name="Perlinska-Lenart U."/>
            <person name="Aleksandrzak-Piekarczyk T."/>
            <person name="Szatraj K."/>
            <person name="Zielenkiewicz U."/>
            <person name="Pilsyk S."/>
            <person name="Malc E."/>
            <person name="Mieczkowski P."/>
            <person name="Kruszewska J.S."/>
            <person name="Biernat P."/>
            <person name="Pawlowska J."/>
        </authorList>
    </citation>
    <scope>NUCLEOTIDE SEQUENCE</scope>
    <source>
        <strain evidence="13">WA0000051536</strain>
    </source>
</reference>
<dbReference type="Proteomes" id="UP000612746">
    <property type="component" value="Unassembled WGS sequence"/>
</dbReference>
<name>A0A8H7Q330_9FUNG</name>
<dbReference type="GO" id="GO:0016020">
    <property type="term" value="C:membrane"/>
    <property type="evidence" value="ECO:0007669"/>
    <property type="project" value="UniProtKB-SubCell"/>
</dbReference>
<evidence type="ECO:0000313" key="14">
    <source>
        <dbReference type="Proteomes" id="UP000612746"/>
    </source>
</evidence>
<comment type="similarity">
    <text evidence="10">Belongs to the DHHC palmitoyltransferase family.</text>
</comment>
<comment type="domain">
    <text evidence="10">The DHHC domain is required for palmitoyltransferase activity.</text>
</comment>
<accession>A0A8H7Q330</accession>
<keyword evidence="2 10" id="KW-0808">Transferase</keyword>
<dbReference type="PROSITE" id="PS50216">
    <property type="entry name" value="DHHC"/>
    <property type="match status" value="1"/>
</dbReference>
<gene>
    <name evidence="13" type="ORF">INT44_002327</name>
</gene>
<dbReference type="EMBL" id="JAEPRA010000005">
    <property type="protein sequence ID" value="KAG2185534.1"/>
    <property type="molecule type" value="Genomic_DNA"/>
</dbReference>
<evidence type="ECO:0000256" key="10">
    <source>
        <dbReference type="RuleBase" id="RU079119"/>
    </source>
</evidence>
<organism evidence="13 14">
    <name type="scientific">Umbelopsis vinacea</name>
    <dbReference type="NCBI Taxonomy" id="44442"/>
    <lineage>
        <taxon>Eukaryota</taxon>
        <taxon>Fungi</taxon>
        <taxon>Fungi incertae sedis</taxon>
        <taxon>Mucoromycota</taxon>
        <taxon>Mucoromycotina</taxon>
        <taxon>Umbelopsidomycetes</taxon>
        <taxon>Umbelopsidales</taxon>
        <taxon>Umbelopsidaceae</taxon>
        <taxon>Umbelopsis</taxon>
    </lineage>
</organism>
<comment type="caution">
    <text evidence="13">The sequence shown here is derived from an EMBL/GenBank/DDBJ whole genome shotgun (WGS) entry which is preliminary data.</text>
</comment>
<evidence type="ECO:0000256" key="3">
    <source>
        <dbReference type="ARBA" id="ARBA00022692"/>
    </source>
</evidence>
<dbReference type="Pfam" id="PF01529">
    <property type="entry name" value="DHHC"/>
    <property type="match status" value="1"/>
</dbReference>
<evidence type="ECO:0000256" key="1">
    <source>
        <dbReference type="ARBA" id="ARBA00004141"/>
    </source>
</evidence>
<dbReference type="OrthoDB" id="9909019at2759"/>